<reference evidence="1" key="1">
    <citation type="submission" date="2015-10" db="EMBL/GenBank/DDBJ databases">
        <authorList>
            <person name="Regsiter A."/>
            <person name="william w."/>
        </authorList>
    </citation>
    <scope>NUCLEOTIDE SEQUENCE</scope>
    <source>
        <strain evidence="1">Montdore</strain>
    </source>
</reference>
<sequence>MPKLPYPLVCASPPFPPVNRAKQGSHPPYRDNAPPPQFCLSVSIHFPSPPYPSKGKKGKGKNRETIAWKTILPSAVGQLSECVCPPPRRVWRRMQLSLPTHQCIPITCTHSLSRCTRKRVYLFISWRRKERTDVGTKRKRKVVAVIRAQLLYDSVAAVKPCELFPCGIHPPWAKAYSYMAPAHQWDHHIFQYPVPSSQLLATSKLGCFRPSGPL</sequence>
<proteinExistence type="predicted"/>
<gene>
    <name evidence="1" type="ORF">GSTUAT00008881001</name>
</gene>
<evidence type="ECO:0000313" key="2">
    <source>
        <dbReference type="Proteomes" id="UP001412239"/>
    </source>
</evidence>
<organism evidence="1 2">
    <name type="scientific">Tuber aestivum</name>
    <name type="common">summer truffle</name>
    <dbReference type="NCBI Taxonomy" id="59557"/>
    <lineage>
        <taxon>Eukaryota</taxon>
        <taxon>Fungi</taxon>
        <taxon>Dikarya</taxon>
        <taxon>Ascomycota</taxon>
        <taxon>Pezizomycotina</taxon>
        <taxon>Pezizomycetes</taxon>
        <taxon>Pezizales</taxon>
        <taxon>Tuberaceae</taxon>
        <taxon>Tuber</taxon>
    </lineage>
</organism>
<accession>A0A292PIB4</accession>
<dbReference type="EMBL" id="LN891261">
    <property type="protein sequence ID" value="CUS07029.1"/>
    <property type="molecule type" value="Genomic_DNA"/>
</dbReference>
<name>A0A292PIB4_9PEZI</name>
<keyword evidence="2" id="KW-1185">Reference proteome</keyword>
<evidence type="ECO:0000313" key="1">
    <source>
        <dbReference type="EMBL" id="CUS07029.1"/>
    </source>
</evidence>
<dbReference type="AlphaFoldDB" id="A0A292PIB4"/>
<protein>
    <submittedName>
        <fullName evidence="1">Uncharacterized protein</fullName>
    </submittedName>
</protein>
<dbReference type="Proteomes" id="UP001412239">
    <property type="component" value="Unassembled WGS sequence"/>
</dbReference>